<dbReference type="InterPro" id="IPR007110">
    <property type="entry name" value="Ig-like_dom"/>
</dbReference>
<dbReference type="GO" id="GO:0001817">
    <property type="term" value="P:regulation of cytokine production"/>
    <property type="evidence" value="ECO:0007669"/>
    <property type="project" value="TreeGrafter"/>
</dbReference>
<dbReference type="InterPro" id="IPR050504">
    <property type="entry name" value="IgSF_BTN/MOG"/>
</dbReference>
<comment type="subcellular location">
    <subcellularLocation>
        <location evidence="1">Membrane</location>
    </subcellularLocation>
</comment>
<dbReference type="GO" id="GO:0005102">
    <property type="term" value="F:signaling receptor binding"/>
    <property type="evidence" value="ECO:0007669"/>
    <property type="project" value="TreeGrafter"/>
</dbReference>
<evidence type="ECO:0000256" key="3">
    <source>
        <dbReference type="ARBA" id="ARBA00023319"/>
    </source>
</evidence>
<dbReference type="Gene3D" id="2.60.40.10">
    <property type="entry name" value="Immunoglobulins"/>
    <property type="match status" value="2"/>
</dbReference>
<feature type="transmembrane region" description="Helical" evidence="5">
    <location>
        <begin position="311"/>
        <end position="335"/>
    </location>
</feature>
<evidence type="ECO:0000256" key="2">
    <source>
        <dbReference type="ARBA" id="ARBA00023136"/>
    </source>
</evidence>
<gene>
    <name evidence="8" type="primary">LOC102196298</name>
</gene>
<dbReference type="GeneID" id="102196298"/>
<evidence type="ECO:0000256" key="5">
    <source>
        <dbReference type="SAM" id="Phobius"/>
    </source>
</evidence>
<dbReference type="SUPFAM" id="SSF48726">
    <property type="entry name" value="Immunoglobulin"/>
    <property type="match status" value="2"/>
</dbReference>
<evidence type="ECO:0000313" key="7">
    <source>
        <dbReference type="Proteomes" id="UP000695023"/>
    </source>
</evidence>
<keyword evidence="3" id="KW-0393">Immunoglobulin domain</keyword>
<dbReference type="GO" id="GO:0050852">
    <property type="term" value="P:T cell receptor signaling pathway"/>
    <property type="evidence" value="ECO:0007669"/>
    <property type="project" value="TreeGrafter"/>
</dbReference>
<dbReference type="PANTHER" id="PTHR24100">
    <property type="entry name" value="BUTYROPHILIN"/>
    <property type="match status" value="1"/>
</dbReference>
<dbReference type="RefSeq" id="XP_005745764.1">
    <property type="nucleotide sequence ID" value="XM_005745707.2"/>
</dbReference>
<keyword evidence="5" id="KW-0812">Transmembrane</keyword>
<evidence type="ECO:0000259" key="6">
    <source>
        <dbReference type="PROSITE" id="PS50835"/>
    </source>
</evidence>
<dbReference type="AlphaFoldDB" id="A0A9Y3RR03"/>
<keyword evidence="7" id="KW-1185">Reference proteome</keyword>
<dbReference type="InterPro" id="IPR013783">
    <property type="entry name" value="Ig-like_fold"/>
</dbReference>
<evidence type="ECO:0000256" key="1">
    <source>
        <dbReference type="ARBA" id="ARBA00004370"/>
    </source>
</evidence>
<proteinExistence type="predicted"/>
<evidence type="ECO:0000256" key="4">
    <source>
        <dbReference type="SAM" id="MobiDB-lite"/>
    </source>
</evidence>
<name>A0A9Y3RR03_9CICH</name>
<keyword evidence="5" id="KW-1133">Transmembrane helix</keyword>
<organism evidence="7 8">
    <name type="scientific">Pundamilia nyererei</name>
    <dbReference type="NCBI Taxonomy" id="303518"/>
    <lineage>
        <taxon>Eukaryota</taxon>
        <taxon>Metazoa</taxon>
        <taxon>Chordata</taxon>
        <taxon>Craniata</taxon>
        <taxon>Vertebrata</taxon>
        <taxon>Euteleostomi</taxon>
        <taxon>Actinopterygii</taxon>
        <taxon>Neopterygii</taxon>
        <taxon>Teleostei</taxon>
        <taxon>Neoteleostei</taxon>
        <taxon>Acanthomorphata</taxon>
        <taxon>Ovalentaria</taxon>
        <taxon>Cichlomorphae</taxon>
        <taxon>Cichliformes</taxon>
        <taxon>Cichlidae</taxon>
        <taxon>African cichlids</taxon>
        <taxon>Pseudocrenilabrinae</taxon>
        <taxon>Haplochromini</taxon>
        <taxon>Pundamilia</taxon>
    </lineage>
</organism>
<reference evidence="8" key="1">
    <citation type="submission" date="2025-08" db="UniProtKB">
        <authorList>
            <consortium name="RefSeq"/>
        </authorList>
    </citation>
    <scope>IDENTIFICATION</scope>
</reference>
<sequence>MAMLKKTKIPDGVQHITRPLATSGGHTVASQTRIVFQQIKVHSDGCWTDTKQMLTVGFKGFSRQFKGGLYETHTSTNQPTLNTFHYQMKYKTSLLFWFLVPVSSETNGTRGALLVLQCHHNLSEKFIPEQTSIYWQSNSIVLHVFSKGQEEFQHQSESFKNRTAIFRDQLASGNFSLVINPLMLKDDQLSIEVAYIPESRTLCQTTVHVAARFEMPNIVVNTIDMMAMCATKGGFPEPELSWISVDHEGHERTLEPPDVQTLEIYKEDDGTYRVTSTANIRGSQKVTCSVYNPTSKETLSVIKDVITDEGWSLPLGAVLGVPVILAVILGAGAAIGCRKMKRRDCSGQSLQQLSANEPAPLEDSTPDPAAVVVDDVAK</sequence>
<dbReference type="InterPro" id="IPR036179">
    <property type="entry name" value="Ig-like_dom_sf"/>
</dbReference>
<protein>
    <submittedName>
        <fullName evidence="8">Uncharacterized protein LOC102196298 isoform X1</fullName>
    </submittedName>
</protein>
<evidence type="ECO:0000313" key="8">
    <source>
        <dbReference type="RefSeq" id="XP_005745764.1"/>
    </source>
</evidence>
<accession>A0A9Y3RR03</accession>
<keyword evidence="2 5" id="KW-0472">Membrane</keyword>
<feature type="compositionally biased region" description="Low complexity" evidence="4">
    <location>
        <begin position="366"/>
        <end position="378"/>
    </location>
</feature>
<dbReference type="PROSITE" id="PS50835">
    <property type="entry name" value="IG_LIKE"/>
    <property type="match status" value="1"/>
</dbReference>
<dbReference type="Proteomes" id="UP000695023">
    <property type="component" value="Unplaced"/>
</dbReference>
<dbReference type="PANTHER" id="PTHR24100:SF151">
    <property type="entry name" value="ICOS LIGAND"/>
    <property type="match status" value="1"/>
</dbReference>
<feature type="region of interest" description="Disordered" evidence="4">
    <location>
        <begin position="348"/>
        <end position="378"/>
    </location>
</feature>
<feature type="domain" description="Ig-like" evidence="6">
    <location>
        <begin position="229"/>
        <end position="300"/>
    </location>
</feature>
<dbReference type="GO" id="GO:0009897">
    <property type="term" value="C:external side of plasma membrane"/>
    <property type="evidence" value="ECO:0007669"/>
    <property type="project" value="TreeGrafter"/>
</dbReference>